<proteinExistence type="predicted"/>
<dbReference type="GO" id="GO:0004527">
    <property type="term" value="F:exonuclease activity"/>
    <property type="evidence" value="ECO:0007669"/>
    <property type="project" value="UniProtKB-KW"/>
</dbReference>
<evidence type="ECO:0000313" key="3">
    <source>
        <dbReference type="Proteomes" id="UP001154272"/>
    </source>
</evidence>
<dbReference type="Proteomes" id="UP001154272">
    <property type="component" value="Unassembled WGS sequence"/>
</dbReference>
<protein>
    <submittedName>
        <fullName evidence="2">RecB family exonuclease (Slr0479)</fullName>
    </submittedName>
</protein>
<name>A0ABN8WDM8_9PROT</name>
<keyword evidence="2" id="KW-0540">Nuclease</keyword>
<reference evidence="2" key="1">
    <citation type="submission" date="2022-10" db="EMBL/GenBank/DDBJ databases">
        <authorList>
            <person name="Botero Cardona J."/>
        </authorList>
    </citation>
    <scope>NUCLEOTIDE SEQUENCE</scope>
    <source>
        <strain evidence="2">R-83534</strain>
    </source>
</reference>
<dbReference type="NCBIfam" id="TIGR02786">
    <property type="entry name" value="addB_alphas"/>
    <property type="match status" value="1"/>
</dbReference>
<dbReference type="RefSeq" id="WP_282024551.1">
    <property type="nucleotide sequence ID" value="NZ_CAMXCH010000004.1"/>
</dbReference>
<dbReference type="EMBL" id="CAMXCH010000004">
    <property type="protein sequence ID" value="CAI3954806.1"/>
    <property type="molecule type" value="Genomic_DNA"/>
</dbReference>
<dbReference type="InterPro" id="IPR011604">
    <property type="entry name" value="PDDEXK-like_dom_sf"/>
</dbReference>
<gene>
    <name evidence="2" type="ORF">R83534S58_LOCUS1936</name>
</gene>
<sequence>MNLVSIPFNMPFLEILAKRWMTEVQNQPDMIRQGIILVPNQRTVKALIDTFLRITKGKPILLPRIMSIGAIDESALILKGEHAFSLPPAVDPILRTSLLTKLIMRMDQSLEHKEQAGEIWKLACSLAELMDEAEWADCSLHEALPKAVDGEYAEHWQNILKFLTIITDIWPQWLLDNQVMNPIARKVALLRIQAHYWQELGSNEPVWAVGFIDARPAVVELLSSIMQMSKGKLIVTGIQEDLPEDIWSDLSLTHPYAEMAKMFIALGVKRSDFQTWQDEDKRLVPYKRVEAFQQTLLPAELLDQWLMDQHTVALPNCYLSEPRDQQQEAVSIALMIRDALEQPEKIVALVTPDRNLAMRVALELGRWGIVADDSAGEPLYKTPAAILLSLLTRACIEKFTPVSLLSLLKHPFVCCGYVHKTCREYTRLLEVNILRQFAASGLETIGYATRQRIAELELSHPEYLGEQSTQFLAHASEILNLVRLLERFMAPLLEGAYKRSADQWAIALVEVAEALTSNVEQAGEELLWTAEEGNALAEHLRNIIAEAQILADITLQEFEGILNASYTGMIVHTRRVLRGRKDKELHPRVYIWGLIEARLQVVDMVILGGLSEGVWPPVIDSGPWISRPMRTKMGIPLPDAEVGRSAYDFMLLCCSVPEIVLSVPLQRDNAPVVPSRWITRLKAWLKGRDGVIVEHPALSWAKLLDQPKGAANPIAPPRPTPPLVWRPKSISITDVEYWLKDPYEIYAKRILKLRKIVGLEEDRSASIFGNVVHDGLKRAYQQIGWDEGKVQECMIQALEERRDIIPSMREWWRSRVLKIAQWVYAQEQERRNQKNFGCVYSEISGSYDFSEETGIAFTLRGIADRIDLNYDGTIEIFDYKTGQAPSIESVQKGNSPQLILEAVMAYRGAFGPNLADKIIIQLYYWSLKGGLDNDKQIKIGKKIKDKSGQEVSIEANISQLMQDHWQALIRLIQRYNDPKQPYLSRPRPYLFDKSSSGGVPRFGDYVHLARVLEWSSMAEGE</sequence>
<organism evidence="2 3">
    <name type="scientific">Commensalibacter papalotli</name>
    <name type="common">ex Botero et al. 2024</name>
    <dbReference type="NCBI Taxonomy" id="2972766"/>
    <lineage>
        <taxon>Bacteria</taxon>
        <taxon>Pseudomonadati</taxon>
        <taxon>Pseudomonadota</taxon>
        <taxon>Alphaproteobacteria</taxon>
        <taxon>Acetobacterales</taxon>
        <taxon>Acetobacteraceae</taxon>
    </lineage>
</organism>
<keyword evidence="3" id="KW-1185">Reference proteome</keyword>
<dbReference type="InterPro" id="IPR038726">
    <property type="entry name" value="PDDEXK_AddAB-type"/>
</dbReference>
<feature type="domain" description="PD-(D/E)XK endonuclease-like" evidence="1">
    <location>
        <begin position="730"/>
        <end position="951"/>
    </location>
</feature>
<dbReference type="Gene3D" id="3.90.320.10">
    <property type="match status" value="1"/>
</dbReference>
<accession>A0ABN8WDM8</accession>
<evidence type="ECO:0000313" key="2">
    <source>
        <dbReference type="EMBL" id="CAI3954806.1"/>
    </source>
</evidence>
<keyword evidence="2" id="KW-0269">Exonuclease</keyword>
<evidence type="ECO:0000259" key="1">
    <source>
        <dbReference type="Pfam" id="PF12705"/>
    </source>
</evidence>
<dbReference type="InterPro" id="IPR014153">
    <property type="entry name" value="Ds_break_AddB"/>
</dbReference>
<dbReference type="InterPro" id="IPR027417">
    <property type="entry name" value="P-loop_NTPase"/>
</dbReference>
<comment type="caution">
    <text evidence="2">The sequence shown here is derived from an EMBL/GenBank/DDBJ whole genome shotgun (WGS) entry which is preliminary data.</text>
</comment>
<keyword evidence="2" id="KW-0378">Hydrolase</keyword>
<dbReference type="SUPFAM" id="SSF52540">
    <property type="entry name" value="P-loop containing nucleoside triphosphate hydrolases"/>
    <property type="match status" value="1"/>
</dbReference>
<dbReference type="Pfam" id="PF12705">
    <property type="entry name" value="PDDEXK_1"/>
    <property type="match status" value="1"/>
</dbReference>